<dbReference type="PANTHER" id="PTHR39646:SF1">
    <property type="entry name" value="DNA-DIRECTED RNA POLYMERASE SUBUNIT RPO4"/>
    <property type="match status" value="1"/>
</dbReference>
<accession>A0A7C2FQJ3</accession>
<dbReference type="InterPro" id="IPR010997">
    <property type="entry name" value="HRDC-like_sf"/>
</dbReference>
<sequence>MSEIPSLEEKPLTNPEALYELKKVIDRLQAQGVSIPLLLTRTYEYLKRFSKIPYEKVGEVKEFLRSKGLSEESVIMIVNICPKTVDELRPLLELEEKTLETPVAEEIVNFVSQYCVENTGK</sequence>
<dbReference type="EMBL" id="DSJT01000012">
    <property type="protein sequence ID" value="HEF87203.1"/>
    <property type="molecule type" value="Genomic_DNA"/>
</dbReference>
<keyword evidence="1" id="KW-0963">Cytoplasm</keyword>
<comment type="caution">
    <text evidence="2">The sequence shown here is derived from an EMBL/GenBank/DDBJ whole genome shotgun (WGS) entry which is preliminary data.</text>
</comment>
<dbReference type="GO" id="GO:0000428">
    <property type="term" value="C:DNA-directed RNA polymerase complex"/>
    <property type="evidence" value="ECO:0007669"/>
    <property type="project" value="UniProtKB-KW"/>
</dbReference>
<proteinExistence type="inferred from homology"/>
<comment type="subcellular location">
    <subcellularLocation>
        <location evidence="1">Cytoplasm</location>
    </subcellularLocation>
</comment>
<evidence type="ECO:0000256" key="1">
    <source>
        <dbReference type="HAMAP-Rule" id="MF_00864"/>
    </source>
</evidence>
<keyword evidence="1" id="KW-0240">DNA-directed RNA polymerase</keyword>
<dbReference type="HAMAP" id="MF_00864">
    <property type="entry name" value="RNApol_arch_Rpo4"/>
    <property type="match status" value="1"/>
</dbReference>
<dbReference type="SUPFAM" id="SSF47819">
    <property type="entry name" value="HRDC-like"/>
    <property type="match status" value="1"/>
</dbReference>
<comment type="subunit">
    <text evidence="1">Part of the RNA polymerase complex. Forms a stalk with Rpo7 that extends from the main structure.</text>
</comment>
<keyword evidence="1" id="KW-0808">Transferase</keyword>
<keyword evidence="1" id="KW-0548">Nucleotidyltransferase</keyword>
<dbReference type="EC" id="2.7.7.6" evidence="1"/>
<dbReference type="AlphaFoldDB" id="A0A7C2FQJ3"/>
<organism evidence="2">
    <name type="scientific">Thermosphaera aggregans</name>
    <dbReference type="NCBI Taxonomy" id="54254"/>
    <lineage>
        <taxon>Archaea</taxon>
        <taxon>Thermoproteota</taxon>
        <taxon>Thermoprotei</taxon>
        <taxon>Desulfurococcales</taxon>
        <taxon>Desulfurococcaceae</taxon>
        <taxon>Thermosphaera</taxon>
    </lineage>
</organism>
<dbReference type="PIRSF" id="PIRSF005053">
    <property type="entry name" value="RNA_pol_F_arch"/>
    <property type="match status" value="1"/>
</dbReference>
<dbReference type="InterPro" id="IPR010924">
    <property type="entry name" value="Rpo4"/>
</dbReference>
<protein>
    <recommendedName>
        <fullName evidence="1">DNA-directed RNA polymerase subunit Rpo4</fullName>
        <ecNumber evidence="1">2.7.7.6</ecNumber>
    </recommendedName>
    <alternativeName>
        <fullName evidence="1">DNA-directed RNA polymerase subunit F</fullName>
    </alternativeName>
</protein>
<keyword evidence="1" id="KW-0804">Transcription</keyword>
<dbReference type="Gene3D" id="1.20.1250.40">
    <property type="match status" value="1"/>
</dbReference>
<dbReference type="InterPro" id="IPR005574">
    <property type="entry name" value="Rpb4/RPC9"/>
</dbReference>
<gene>
    <name evidence="1" type="primary">rpo4</name>
    <name evidence="1" type="synonym">rpoF</name>
    <name evidence="2" type="ORF">ENP55_02700</name>
</gene>
<comment type="function">
    <text evidence="1">DNA-dependent RNA polymerase (RNAP) catalyzes the transcription of DNA into RNA using the four ribonucleoside triphosphates as substrates. This subunit is less well bound than the others.</text>
</comment>
<dbReference type="GO" id="GO:0005737">
    <property type="term" value="C:cytoplasm"/>
    <property type="evidence" value="ECO:0007669"/>
    <property type="project" value="UniProtKB-SubCell"/>
</dbReference>
<comment type="similarity">
    <text evidence="1">Belongs to the eukaryotic RPB4 RNA polymerase subunit family.</text>
</comment>
<dbReference type="NCBIfam" id="NF011556">
    <property type="entry name" value="PRK14981.2-2"/>
    <property type="match status" value="1"/>
</dbReference>
<dbReference type="Pfam" id="PF03874">
    <property type="entry name" value="RNA_pol_Rpb4"/>
    <property type="match status" value="1"/>
</dbReference>
<dbReference type="InterPro" id="IPR038324">
    <property type="entry name" value="Rpb4/RPC9_sf"/>
</dbReference>
<dbReference type="GO" id="GO:0000166">
    <property type="term" value="F:nucleotide binding"/>
    <property type="evidence" value="ECO:0007669"/>
    <property type="project" value="InterPro"/>
</dbReference>
<evidence type="ECO:0000313" key="2">
    <source>
        <dbReference type="EMBL" id="HEF87203.1"/>
    </source>
</evidence>
<comment type="catalytic activity">
    <reaction evidence="1">
        <text>RNA(n) + a ribonucleoside 5'-triphosphate = RNA(n+1) + diphosphate</text>
        <dbReference type="Rhea" id="RHEA:21248"/>
        <dbReference type="Rhea" id="RHEA-COMP:14527"/>
        <dbReference type="Rhea" id="RHEA-COMP:17342"/>
        <dbReference type="ChEBI" id="CHEBI:33019"/>
        <dbReference type="ChEBI" id="CHEBI:61557"/>
        <dbReference type="ChEBI" id="CHEBI:140395"/>
        <dbReference type="EC" id="2.7.7.6"/>
    </reaction>
</comment>
<dbReference type="GO" id="GO:0006352">
    <property type="term" value="P:DNA-templated transcription initiation"/>
    <property type="evidence" value="ECO:0007669"/>
    <property type="project" value="InterPro"/>
</dbReference>
<reference evidence="2" key="1">
    <citation type="journal article" date="2020" name="mSystems">
        <title>Genome- and Community-Level Interaction Insights into Carbon Utilization and Element Cycling Functions of Hydrothermarchaeota in Hydrothermal Sediment.</title>
        <authorList>
            <person name="Zhou Z."/>
            <person name="Liu Y."/>
            <person name="Xu W."/>
            <person name="Pan J."/>
            <person name="Luo Z.H."/>
            <person name="Li M."/>
        </authorList>
    </citation>
    <scope>NUCLEOTIDE SEQUENCE [LARGE SCALE GENOMIC DNA]</scope>
    <source>
        <strain evidence="2">SpSt-23</strain>
    </source>
</reference>
<dbReference type="GO" id="GO:0003899">
    <property type="term" value="F:DNA-directed RNA polymerase activity"/>
    <property type="evidence" value="ECO:0007669"/>
    <property type="project" value="UniProtKB-UniRule"/>
</dbReference>
<name>A0A7C2FQJ3_9CREN</name>
<dbReference type="PANTHER" id="PTHR39646">
    <property type="entry name" value="RNA POLYMERASE RPB4"/>
    <property type="match status" value="1"/>
</dbReference>